<keyword evidence="12 14" id="KW-0472">Membrane</keyword>
<evidence type="ECO:0000256" key="1">
    <source>
        <dbReference type="ARBA" id="ARBA00004651"/>
    </source>
</evidence>
<evidence type="ECO:0000256" key="2">
    <source>
        <dbReference type="ARBA" id="ARBA00005073"/>
    </source>
</evidence>
<protein>
    <recommendedName>
        <fullName evidence="4 14">Protoporphyrinogen IX oxidase</fullName>
        <ecNumber evidence="14">1.3.99.-</ecNumber>
    </recommendedName>
</protein>
<organism evidence="16 17">
    <name type="scientific">Thalassovita gelatinovora</name>
    <name type="common">Thalassobius gelatinovorus</name>
    <dbReference type="NCBI Taxonomy" id="53501"/>
    <lineage>
        <taxon>Bacteria</taxon>
        <taxon>Pseudomonadati</taxon>
        <taxon>Pseudomonadota</taxon>
        <taxon>Alphaproteobacteria</taxon>
        <taxon>Rhodobacterales</taxon>
        <taxon>Roseobacteraceae</taxon>
        <taxon>Thalassovita</taxon>
    </lineage>
</organism>
<dbReference type="InterPro" id="IPR005265">
    <property type="entry name" value="HemJ-like"/>
</dbReference>
<feature type="transmembrane region" description="Helical" evidence="15">
    <location>
        <begin position="115"/>
        <end position="133"/>
    </location>
</feature>
<keyword evidence="11 14" id="KW-0408">Iron</keyword>
<evidence type="ECO:0000256" key="15">
    <source>
        <dbReference type="SAM" id="Phobius"/>
    </source>
</evidence>
<evidence type="ECO:0000313" key="17">
    <source>
        <dbReference type="Proteomes" id="UP000051587"/>
    </source>
</evidence>
<dbReference type="PIRSF" id="PIRSF004638">
    <property type="entry name" value="UCP004638"/>
    <property type="match status" value="1"/>
</dbReference>
<name>A0A0N7LUD8_THAGE</name>
<feature type="transmembrane region" description="Helical" evidence="15">
    <location>
        <begin position="75"/>
        <end position="94"/>
    </location>
</feature>
<evidence type="ECO:0000256" key="11">
    <source>
        <dbReference type="ARBA" id="ARBA00023004"/>
    </source>
</evidence>
<comment type="cofactor">
    <cofactor evidence="14">
        <name>heme b</name>
        <dbReference type="ChEBI" id="CHEBI:60344"/>
    </cofactor>
    <text evidence="14">Binds 1 heme b (iron(II)-protoporphyrin IX) group per subunit.</text>
</comment>
<keyword evidence="17" id="KW-1185">Reference proteome</keyword>
<comment type="similarity">
    <text evidence="3 14">Belongs to the HemJ family.</text>
</comment>
<feature type="transmembrane region" description="Helical" evidence="15">
    <location>
        <begin position="49"/>
        <end position="69"/>
    </location>
</feature>
<keyword evidence="8 14" id="KW-0479">Metal-binding</keyword>
<dbReference type="Proteomes" id="UP000051587">
    <property type="component" value="Unassembled WGS sequence"/>
</dbReference>
<reference evidence="16 17" key="1">
    <citation type="submission" date="2015-09" db="EMBL/GenBank/DDBJ databases">
        <authorList>
            <consortium name="Swine Surveillance"/>
        </authorList>
    </citation>
    <scope>NUCLEOTIDE SEQUENCE [LARGE SCALE GENOMIC DNA]</scope>
    <source>
        <strain evidence="16 17">CECT 4357</strain>
    </source>
</reference>
<proteinExistence type="inferred from homology"/>
<evidence type="ECO:0000256" key="7">
    <source>
        <dbReference type="ARBA" id="ARBA00022692"/>
    </source>
</evidence>
<dbReference type="STRING" id="53501.SAMN04488043_10744"/>
<evidence type="ECO:0000313" key="16">
    <source>
        <dbReference type="EMBL" id="CUH63218.1"/>
    </source>
</evidence>
<evidence type="ECO:0000256" key="9">
    <source>
        <dbReference type="ARBA" id="ARBA00022989"/>
    </source>
</evidence>
<gene>
    <name evidence="16" type="ORF">TG4357_00542</name>
</gene>
<dbReference type="EMBL" id="CYSA01000007">
    <property type="protein sequence ID" value="CUH63218.1"/>
    <property type="molecule type" value="Genomic_DNA"/>
</dbReference>
<feature type="transmembrane region" description="Helical" evidence="15">
    <location>
        <begin position="6"/>
        <end position="29"/>
    </location>
</feature>
<keyword evidence="5 14" id="KW-1003">Cell membrane</keyword>
<dbReference type="UniPathway" id="UPA00251">
    <property type="reaction ID" value="UER00324"/>
</dbReference>
<evidence type="ECO:0000256" key="13">
    <source>
        <dbReference type="ARBA" id="ARBA00048390"/>
    </source>
</evidence>
<evidence type="ECO:0000256" key="14">
    <source>
        <dbReference type="PIRNR" id="PIRNR004638"/>
    </source>
</evidence>
<evidence type="ECO:0000256" key="4">
    <source>
        <dbReference type="ARBA" id="ARBA00017504"/>
    </source>
</evidence>
<evidence type="ECO:0000256" key="3">
    <source>
        <dbReference type="ARBA" id="ARBA00006501"/>
    </source>
</evidence>
<keyword evidence="10" id="KW-0560">Oxidoreductase</keyword>
<dbReference type="GO" id="GO:0006782">
    <property type="term" value="P:protoporphyrinogen IX biosynthetic process"/>
    <property type="evidence" value="ECO:0007669"/>
    <property type="project" value="UniProtKB-UniRule"/>
</dbReference>
<keyword evidence="7 15" id="KW-0812">Transmembrane</keyword>
<comment type="subcellular location">
    <subcellularLocation>
        <location evidence="1">Cell membrane</location>
        <topology evidence="1">Multi-pass membrane protein</topology>
    </subcellularLocation>
</comment>
<dbReference type="AlphaFoldDB" id="A0A0N7LUD8"/>
<dbReference type="PANTHER" id="PTHR40255:SF1">
    <property type="entry name" value="PROTOPORPHYRINOGEN IX OXIDASE"/>
    <property type="match status" value="1"/>
</dbReference>
<dbReference type="RefSeq" id="WP_058261341.1">
    <property type="nucleotide sequence ID" value="NZ_CP051181.1"/>
</dbReference>
<dbReference type="GO" id="GO:0046872">
    <property type="term" value="F:metal ion binding"/>
    <property type="evidence" value="ECO:0007669"/>
    <property type="project" value="UniProtKB-UniRule"/>
</dbReference>
<comment type="catalytic activity">
    <reaction evidence="13 14">
        <text>protoporphyrinogen IX + 3 A = protoporphyrin IX + 3 AH2</text>
        <dbReference type="Rhea" id="RHEA:62000"/>
        <dbReference type="ChEBI" id="CHEBI:13193"/>
        <dbReference type="ChEBI" id="CHEBI:17499"/>
        <dbReference type="ChEBI" id="CHEBI:57306"/>
        <dbReference type="ChEBI" id="CHEBI:57307"/>
    </reaction>
</comment>
<comment type="pathway">
    <text evidence="2 14">Porphyrin-containing compound metabolism; protoporphyrin-IX biosynthesis; protoporphyrin-IX from protoporphyrinogen-IX: step 1/1.</text>
</comment>
<comment type="function">
    <text evidence="14">Catalyzes the oxidation of protoporphyrinogen IX to protoporphyrin IX.</text>
</comment>
<dbReference type="Pfam" id="PF03653">
    <property type="entry name" value="UPF0093"/>
    <property type="match status" value="1"/>
</dbReference>
<evidence type="ECO:0000256" key="8">
    <source>
        <dbReference type="ARBA" id="ARBA00022723"/>
    </source>
</evidence>
<dbReference type="EC" id="1.3.99.-" evidence="14"/>
<dbReference type="PANTHER" id="PTHR40255">
    <property type="entry name" value="UPF0093 MEMBRANE PROTEIN SLR1790"/>
    <property type="match status" value="1"/>
</dbReference>
<evidence type="ECO:0000256" key="5">
    <source>
        <dbReference type="ARBA" id="ARBA00022475"/>
    </source>
</evidence>
<evidence type="ECO:0000256" key="10">
    <source>
        <dbReference type="ARBA" id="ARBA00023002"/>
    </source>
</evidence>
<keyword evidence="9 15" id="KW-1133">Transmembrane helix</keyword>
<evidence type="ECO:0000256" key="6">
    <source>
        <dbReference type="ARBA" id="ARBA00022617"/>
    </source>
</evidence>
<dbReference type="OrthoDB" id="9800824at2"/>
<dbReference type="GO" id="GO:0005886">
    <property type="term" value="C:plasma membrane"/>
    <property type="evidence" value="ECO:0007669"/>
    <property type="project" value="UniProtKB-SubCell"/>
</dbReference>
<keyword evidence="6 14" id="KW-0349">Heme</keyword>
<accession>A0A0N7LUD8</accession>
<dbReference type="GO" id="GO:0070818">
    <property type="term" value="F:protoporphyrinogen oxidase activity"/>
    <property type="evidence" value="ECO:0007669"/>
    <property type="project" value="UniProtKB-UniRule"/>
</dbReference>
<evidence type="ECO:0000256" key="12">
    <source>
        <dbReference type="ARBA" id="ARBA00023136"/>
    </source>
</evidence>
<sequence>MDWIKIIHILSVMGWMTSIFAVPRALIFWKREYDRLGEFGPLGDLTIRLYRFSTGLALIALATGLWLGWNLGFPGWVWLKLGLVSALAVHYAWTGKMVMAARKGVFRESDMFLRIFNEISVFGVIAVLWTVVVQPF</sequence>